<name>A0ACB6QXU7_9PLEO</name>
<proteinExistence type="predicted"/>
<evidence type="ECO:0000313" key="1">
    <source>
        <dbReference type="EMBL" id="KAF2471809.1"/>
    </source>
</evidence>
<reference evidence="1" key="1">
    <citation type="journal article" date="2020" name="Stud. Mycol.">
        <title>101 Dothideomycetes genomes: a test case for predicting lifestyles and emergence of pathogens.</title>
        <authorList>
            <person name="Haridas S."/>
            <person name="Albert R."/>
            <person name="Binder M."/>
            <person name="Bloem J."/>
            <person name="Labutti K."/>
            <person name="Salamov A."/>
            <person name="Andreopoulos B."/>
            <person name="Baker S."/>
            <person name="Barry K."/>
            <person name="Bills G."/>
            <person name="Bluhm B."/>
            <person name="Cannon C."/>
            <person name="Castanera R."/>
            <person name="Culley D."/>
            <person name="Daum C."/>
            <person name="Ezra D."/>
            <person name="Gonzalez J."/>
            <person name="Henrissat B."/>
            <person name="Kuo A."/>
            <person name="Liang C."/>
            <person name="Lipzen A."/>
            <person name="Lutzoni F."/>
            <person name="Magnuson J."/>
            <person name="Mondo S."/>
            <person name="Nolan M."/>
            <person name="Ohm R."/>
            <person name="Pangilinan J."/>
            <person name="Park H.-J."/>
            <person name="Ramirez L."/>
            <person name="Alfaro M."/>
            <person name="Sun H."/>
            <person name="Tritt A."/>
            <person name="Yoshinaga Y."/>
            <person name="Zwiers L.-H."/>
            <person name="Turgeon B."/>
            <person name="Goodwin S."/>
            <person name="Spatafora J."/>
            <person name="Crous P."/>
            <person name="Grigoriev I."/>
        </authorList>
    </citation>
    <scope>NUCLEOTIDE SEQUENCE</scope>
    <source>
        <strain evidence="1">ATCC 200398</strain>
    </source>
</reference>
<comment type="caution">
    <text evidence="1">The sequence shown here is derived from an EMBL/GenBank/DDBJ whole genome shotgun (WGS) entry which is preliminary data.</text>
</comment>
<dbReference type="Proteomes" id="UP000799755">
    <property type="component" value="Unassembled WGS sequence"/>
</dbReference>
<feature type="non-terminal residue" evidence="1">
    <location>
        <position position="191"/>
    </location>
</feature>
<gene>
    <name evidence="1" type="ORF">BDR25DRAFT_260362</name>
</gene>
<evidence type="ECO:0000313" key="2">
    <source>
        <dbReference type="Proteomes" id="UP000799755"/>
    </source>
</evidence>
<sequence length="191" mass="21304">MAWLWSSTPISSANAKPESQSQPQSQPPSPPPRSQPPPPAPAPTTTTLSQSDHPDAAFHAAYPHLAPSPSPSSSPLNPSNPSTFSHNSPSFPIDPSHPTHLSCRALFDSAFHCASFGGKFNDIYRYGTLRNCSEHWADWRFCMRLKVYSEGTRREMVRERYARKEEVVKRGKNSEDVWERRGVGEEVRGAF</sequence>
<dbReference type="EMBL" id="MU003504">
    <property type="protein sequence ID" value="KAF2471809.1"/>
    <property type="molecule type" value="Genomic_DNA"/>
</dbReference>
<keyword evidence="2" id="KW-1185">Reference proteome</keyword>
<organism evidence="1 2">
    <name type="scientific">Lindgomyces ingoldianus</name>
    <dbReference type="NCBI Taxonomy" id="673940"/>
    <lineage>
        <taxon>Eukaryota</taxon>
        <taxon>Fungi</taxon>
        <taxon>Dikarya</taxon>
        <taxon>Ascomycota</taxon>
        <taxon>Pezizomycotina</taxon>
        <taxon>Dothideomycetes</taxon>
        <taxon>Pleosporomycetidae</taxon>
        <taxon>Pleosporales</taxon>
        <taxon>Lindgomycetaceae</taxon>
        <taxon>Lindgomyces</taxon>
    </lineage>
</organism>
<accession>A0ACB6QXU7</accession>
<protein>
    <submittedName>
        <fullName evidence="1">Uncharacterized protein</fullName>
    </submittedName>
</protein>